<evidence type="ECO:0000313" key="1">
    <source>
        <dbReference type="EMBL" id="MBI5168539.1"/>
    </source>
</evidence>
<dbReference type="AlphaFoldDB" id="A0A933W9N9"/>
<dbReference type="EMBL" id="JACRIW010000030">
    <property type="protein sequence ID" value="MBI5168539.1"/>
    <property type="molecule type" value="Genomic_DNA"/>
</dbReference>
<evidence type="ECO:0008006" key="3">
    <source>
        <dbReference type="Google" id="ProtNLM"/>
    </source>
</evidence>
<evidence type="ECO:0000313" key="2">
    <source>
        <dbReference type="Proteomes" id="UP000696931"/>
    </source>
</evidence>
<name>A0A933W9N9_UNCEI</name>
<dbReference type="Proteomes" id="UP000696931">
    <property type="component" value="Unassembled WGS sequence"/>
</dbReference>
<protein>
    <recommendedName>
        <fullName evidence="3">Cytochrome c domain-containing protein</fullName>
    </recommendedName>
</protein>
<proteinExistence type="predicted"/>
<gene>
    <name evidence="1" type="ORF">HZA61_03530</name>
</gene>
<sequence length="226" mass="24316">MKRQRARLRRAVAILALLVAGIATGGCNAARILLPNPLRAASVNAFVVEVEFGEPLERASAEDPARYDLHPSASPGSRAVIYSATVVDTLYGRVVQLLIASGPLPDREAWEITTSGVRTDQGRSTGTRTASFVTGLGYASDMRMLFAEHCDRCHGAALAEGHYRTDSLAYLRGVGTDATPNLIAGDPGCRLVRRTLPGKTMFDQGGLSVLESDMIRDWVVEYSARP</sequence>
<accession>A0A933W9N9</accession>
<organism evidence="1 2">
    <name type="scientific">Eiseniibacteriota bacterium</name>
    <dbReference type="NCBI Taxonomy" id="2212470"/>
    <lineage>
        <taxon>Bacteria</taxon>
        <taxon>Candidatus Eiseniibacteriota</taxon>
    </lineage>
</organism>
<reference evidence="1" key="1">
    <citation type="submission" date="2020-07" db="EMBL/GenBank/DDBJ databases">
        <title>Huge and variable diversity of episymbiotic CPR bacteria and DPANN archaea in groundwater ecosystems.</title>
        <authorList>
            <person name="He C.Y."/>
            <person name="Keren R."/>
            <person name="Whittaker M."/>
            <person name="Farag I.F."/>
            <person name="Doudna J."/>
            <person name="Cate J.H.D."/>
            <person name="Banfield J.F."/>
        </authorList>
    </citation>
    <scope>NUCLEOTIDE SEQUENCE</scope>
    <source>
        <strain evidence="1">NC_groundwater_1813_Pr3_B-0.1um_71_17</strain>
    </source>
</reference>
<comment type="caution">
    <text evidence="1">The sequence shown here is derived from an EMBL/GenBank/DDBJ whole genome shotgun (WGS) entry which is preliminary data.</text>
</comment>
<dbReference type="PROSITE" id="PS51257">
    <property type="entry name" value="PROKAR_LIPOPROTEIN"/>
    <property type="match status" value="1"/>
</dbReference>